<dbReference type="RefSeq" id="WP_273440182.1">
    <property type="nucleotide sequence ID" value="NZ_PKUN01000023.1"/>
</dbReference>
<proteinExistence type="predicted"/>
<evidence type="ECO:0000256" key="1">
    <source>
        <dbReference type="ARBA" id="ARBA00022729"/>
    </source>
</evidence>
<feature type="signal peptide" evidence="2">
    <location>
        <begin position="1"/>
        <end position="24"/>
    </location>
</feature>
<dbReference type="Pfam" id="PF03480">
    <property type="entry name" value="DctP"/>
    <property type="match status" value="1"/>
</dbReference>
<keyword evidence="1 2" id="KW-0732">Signal</keyword>
<evidence type="ECO:0000256" key="2">
    <source>
        <dbReference type="SAM" id="SignalP"/>
    </source>
</evidence>
<dbReference type="PANTHER" id="PTHR33376">
    <property type="match status" value="1"/>
</dbReference>
<evidence type="ECO:0000313" key="4">
    <source>
        <dbReference type="Proteomes" id="UP000235015"/>
    </source>
</evidence>
<dbReference type="GO" id="GO:0055085">
    <property type="term" value="P:transmembrane transport"/>
    <property type="evidence" value="ECO:0007669"/>
    <property type="project" value="InterPro"/>
</dbReference>
<dbReference type="InterPro" id="IPR018389">
    <property type="entry name" value="DctP_fam"/>
</dbReference>
<organism evidence="3 4">
    <name type="scientific">Sedimenticola selenatireducens</name>
    <dbReference type="NCBI Taxonomy" id="191960"/>
    <lineage>
        <taxon>Bacteria</taxon>
        <taxon>Pseudomonadati</taxon>
        <taxon>Pseudomonadota</taxon>
        <taxon>Gammaproteobacteria</taxon>
        <taxon>Chromatiales</taxon>
        <taxon>Sedimenticolaceae</taxon>
        <taxon>Sedimenticola</taxon>
    </lineage>
</organism>
<sequence>MKRITSVLIAATIGLFAPIQNAQAAAEFNLRFAHFWPPQAGMSQQFKAWGDAVEKDSNGRIKVEMYPSQTLAKAPKIYDAVVSSIADVGATVQGYTANRFPLSQVIELPGIAESGALGSCVFQTLLDQGDIADEYSETHPLFVFTHGPGMIHTKGTAVKTPEDLKGLLIRRPTAVVADLLTGLGSQPVGMPAPQIYQSMSRGVIDGATLPWEGVKSFRLNELADNHTDINLYTLAFVVTMNKGTYESMPADLRQVIDKNSGLAWAVKTGQLMDEQDKVGLAQAKELGHTITTIEGGVENPAWKGVLEQATENYLSQNGATARSIYEKIPALSKNCRN</sequence>
<dbReference type="AlphaFoldDB" id="A0A2N6CTU0"/>
<reference evidence="3 4" key="1">
    <citation type="submission" date="2017-11" db="EMBL/GenBank/DDBJ databases">
        <title>Genome-resolved metagenomics identifies genetic mobility, metabolic interactions, and unexpected diversity in perchlorate-reducing communities.</title>
        <authorList>
            <person name="Barnum T.P."/>
            <person name="Figueroa I.A."/>
            <person name="Carlstrom C.I."/>
            <person name="Lucas L.N."/>
            <person name="Engelbrektson A.L."/>
            <person name="Coates J.D."/>
        </authorList>
    </citation>
    <scope>NUCLEOTIDE SEQUENCE [LARGE SCALE GENOMIC DNA]</scope>
    <source>
        <strain evidence="3">BM301</strain>
    </source>
</reference>
<dbReference type="CDD" id="cd13665">
    <property type="entry name" value="PBP2_TRAP_Dctp3_4"/>
    <property type="match status" value="1"/>
</dbReference>
<gene>
    <name evidence="3" type="ORF">C0630_14120</name>
</gene>
<name>A0A2N6CTU0_9GAMM</name>
<dbReference type="Gene3D" id="3.40.190.170">
    <property type="entry name" value="Bacterial extracellular solute-binding protein, family 7"/>
    <property type="match status" value="1"/>
</dbReference>
<dbReference type="PANTHER" id="PTHR33376:SF15">
    <property type="entry name" value="BLL6794 PROTEIN"/>
    <property type="match status" value="1"/>
</dbReference>
<dbReference type="EMBL" id="PKUN01000023">
    <property type="protein sequence ID" value="PLX60584.1"/>
    <property type="molecule type" value="Genomic_DNA"/>
</dbReference>
<dbReference type="InterPro" id="IPR038404">
    <property type="entry name" value="TRAP_DctP_sf"/>
</dbReference>
<feature type="chain" id="PRO_5014808080" evidence="2">
    <location>
        <begin position="25"/>
        <end position="337"/>
    </location>
</feature>
<dbReference type="STRING" id="1111735.GCA_000428045_02190"/>
<dbReference type="NCBIfam" id="NF037995">
    <property type="entry name" value="TRAP_S1"/>
    <property type="match status" value="1"/>
</dbReference>
<dbReference type="Proteomes" id="UP000235015">
    <property type="component" value="Unassembled WGS sequence"/>
</dbReference>
<comment type="caution">
    <text evidence="3">The sequence shown here is derived from an EMBL/GenBank/DDBJ whole genome shotgun (WGS) entry which is preliminary data.</text>
</comment>
<evidence type="ECO:0000313" key="3">
    <source>
        <dbReference type="EMBL" id="PLX60584.1"/>
    </source>
</evidence>
<accession>A0A2N6CTU0</accession>
<protein>
    <submittedName>
        <fullName evidence="3">C4-dicarboxylate ABC transporter substrate-binding protein</fullName>
    </submittedName>
</protein>